<comment type="caution">
    <text evidence="3">The sequence shown here is derived from an EMBL/GenBank/DDBJ whole genome shotgun (WGS) entry which is preliminary data.</text>
</comment>
<dbReference type="AlphaFoldDB" id="A0A087ARU8"/>
<evidence type="ECO:0000256" key="1">
    <source>
        <dbReference type="SAM" id="Coils"/>
    </source>
</evidence>
<keyword evidence="4" id="KW-1185">Reference proteome</keyword>
<evidence type="ECO:0000313" key="4">
    <source>
        <dbReference type="Proteomes" id="UP000029046"/>
    </source>
</evidence>
<dbReference type="eggNOG" id="ENOG503172E">
    <property type="taxonomic scope" value="Bacteria"/>
</dbReference>
<evidence type="ECO:0000256" key="2">
    <source>
        <dbReference type="SAM" id="Phobius"/>
    </source>
</evidence>
<feature type="transmembrane region" description="Helical" evidence="2">
    <location>
        <begin position="234"/>
        <end position="260"/>
    </location>
</feature>
<feature type="transmembrane region" description="Helical" evidence="2">
    <location>
        <begin position="95"/>
        <end position="117"/>
    </location>
</feature>
<dbReference type="EMBL" id="JGYX01000001">
    <property type="protein sequence ID" value="KFI61498.1"/>
    <property type="molecule type" value="Genomic_DNA"/>
</dbReference>
<dbReference type="Proteomes" id="UP000029046">
    <property type="component" value="Unassembled WGS sequence"/>
</dbReference>
<keyword evidence="2" id="KW-0812">Transmembrane</keyword>
<proteinExistence type="predicted"/>
<sequence>MEEALTSASKCFARKPVPKSWKRWGLYLIESMVLIGLLFLMSRLVPVMPSFVIALLWAVLTFVMTIGHVYRVVVKKTYRQVRYREGGMHARFNNGRILSIIIGFVFSAVCSAGLILSTPRWGTLEWILTVISIPLYIVVFLVADKLSRREYTENYRLSGCLFWSYIVVGVLLVVLYTVATLVRPMTTYDSAVDAFLAAKNPLEGASSTLVSESGILMSFVDGMKLYGISTASHVSAAISFAIVIILSVSTFFGIAGLLRVASIDIGEMKRVFSPLPAEGQKIADLHVKKAYIVVAAAMPAVLIASFVGADSWMATVATTQGYTMAERFVRDQMDLAIYVLDGKYYDQRAVEMVREETERKVAKLSEKNSEVLTNLINESFDKRLENVDDYLDWYYSLPADYERLASMITGSAEEFVTDQFTAHIENGIDDSAIDEQLERYAAQIDQYRTDAEEELAAYEMDDVPEWLIVEKEELDDDFFSDSFEPAQRLLDANDRVVISSTIGLAAGVLMKAASKQFFKKFVSQIGSKLGASAIGSAIGGTAGTVAGPLGTVAGLAAGAAVGVGVDALMLNIDEWQNRDEYKAEIVEAIEEQRSEVLGALG</sequence>
<feature type="transmembrane region" description="Helical" evidence="2">
    <location>
        <begin position="24"/>
        <end position="45"/>
    </location>
</feature>
<organism evidence="3 4">
    <name type="scientific">Bifidobacterium pullorum subsp. gallinarum</name>
    <dbReference type="NCBI Taxonomy" id="78344"/>
    <lineage>
        <taxon>Bacteria</taxon>
        <taxon>Bacillati</taxon>
        <taxon>Actinomycetota</taxon>
        <taxon>Actinomycetes</taxon>
        <taxon>Bifidobacteriales</taxon>
        <taxon>Bifidobacteriaceae</taxon>
        <taxon>Bifidobacterium</taxon>
    </lineage>
</organism>
<keyword evidence="2" id="KW-0472">Membrane</keyword>
<feature type="transmembrane region" description="Helical" evidence="2">
    <location>
        <begin position="51"/>
        <end position="74"/>
    </location>
</feature>
<feature type="transmembrane region" description="Helical" evidence="2">
    <location>
        <begin position="155"/>
        <end position="179"/>
    </location>
</feature>
<accession>A0A087ARU8</accession>
<feature type="transmembrane region" description="Helical" evidence="2">
    <location>
        <begin position="123"/>
        <end position="143"/>
    </location>
</feature>
<gene>
    <name evidence="3" type="ORF">BIGA_0009</name>
</gene>
<protein>
    <submittedName>
        <fullName evidence="3">Uncharacterized protein</fullName>
    </submittedName>
</protein>
<name>A0A087ARU8_9BIFI</name>
<keyword evidence="2" id="KW-1133">Transmembrane helix</keyword>
<dbReference type="RefSeq" id="WP_152596026.1">
    <property type="nucleotide sequence ID" value="NZ_JGYX01000001.1"/>
</dbReference>
<keyword evidence="1" id="KW-0175">Coiled coil</keyword>
<feature type="transmembrane region" description="Helical" evidence="2">
    <location>
        <begin position="290"/>
        <end position="309"/>
    </location>
</feature>
<evidence type="ECO:0000313" key="3">
    <source>
        <dbReference type="EMBL" id="KFI61498.1"/>
    </source>
</evidence>
<reference evidence="3 4" key="1">
    <citation type="submission" date="2014-03" db="EMBL/GenBank/DDBJ databases">
        <title>Genomics of Bifidobacteria.</title>
        <authorList>
            <person name="Ventura M."/>
            <person name="Milani C."/>
            <person name="Lugli G.A."/>
        </authorList>
    </citation>
    <scope>NUCLEOTIDE SEQUENCE [LARGE SCALE GENOMIC DNA]</scope>
    <source>
        <strain evidence="3 4">LMG 11586</strain>
    </source>
</reference>
<feature type="coiled-coil region" evidence="1">
    <location>
        <begin position="347"/>
        <end position="374"/>
    </location>
</feature>
<dbReference type="OrthoDB" id="3199629at2"/>